<protein>
    <recommendedName>
        <fullName evidence="2">histidine kinase</fullName>
        <ecNumber evidence="2">2.7.13.3</ecNumber>
    </recommendedName>
</protein>
<evidence type="ECO:0000313" key="12">
    <source>
        <dbReference type="EMBL" id="RCS58416.1"/>
    </source>
</evidence>
<dbReference type="Proteomes" id="UP000252357">
    <property type="component" value="Unassembled WGS sequence"/>
</dbReference>
<keyword evidence="4" id="KW-0808">Transferase</keyword>
<evidence type="ECO:0000256" key="8">
    <source>
        <dbReference type="ARBA" id="ARBA00023012"/>
    </source>
</evidence>
<dbReference type="PRINTS" id="PR00344">
    <property type="entry name" value="BCTRLSENSOR"/>
</dbReference>
<dbReference type="InterPro" id="IPR003594">
    <property type="entry name" value="HATPase_dom"/>
</dbReference>
<dbReference type="GO" id="GO:0005524">
    <property type="term" value="F:ATP binding"/>
    <property type="evidence" value="ECO:0007669"/>
    <property type="project" value="UniProtKB-KW"/>
</dbReference>
<dbReference type="InterPro" id="IPR036097">
    <property type="entry name" value="HisK_dim/P_sf"/>
</dbReference>
<reference evidence="12 13" key="1">
    <citation type="journal article" date="2018" name="Int. J. Syst. Evol. Microbiol.">
        <title>Parvibium lacunae gen. nov., sp. nov., a new member of the family Alcaligenaceae isolated from a freshwater pond.</title>
        <authorList>
            <person name="Chen W.M."/>
            <person name="Xie P.B."/>
            <person name="Hsu M.Y."/>
            <person name="Sheu S.Y."/>
        </authorList>
    </citation>
    <scope>NUCLEOTIDE SEQUENCE [LARGE SCALE GENOMIC DNA]</scope>
    <source>
        <strain evidence="12 13">KMB9</strain>
    </source>
</reference>
<evidence type="ECO:0000259" key="11">
    <source>
        <dbReference type="PROSITE" id="PS50109"/>
    </source>
</evidence>
<keyword evidence="13" id="KW-1185">Reference proteome</keyword>
<dbReference type="Pfam" id="PF02518">
    <property type="entry name" value="HATPase_c"/>
    <property type="match status" value="1"/>
</dbReference>
<comment type="catalytic activity">
    <reaction evidence="1">
        <text>ATP + protein L-histidine = ADP + protein N-phospho-L-histidine.</text>
        <dbReference type="EC" id="2.7.13.3"/>
    </reaction>
</comment>
<dbReference type="EC" id="2.7.13.3" evidence="2"/>
<feature type="coiled-coil region" evidence="9">
    <location>
        <begin position="184"/>
        <end position="221"/>
    </location>
</feature>
<evidence type="ECO:0000256" key="1">
    <source>
        <dbReference type="ARBA" id="ARBA00000085"/>
    </source>
</evidence>
<evidence type="ECO:0000256" key="2">
    <source>
        <dbReference type="ARBA" id="ARBA00012438"/>
    </source>
</evidence>
<dbReference type="OrthoDB" id="2521613at2"/>
<dbReference type="CDD" id="cd00082">
    <property type="entry name" value="HisKA"/>
    <property type="match status" value="1"/>
</dbReference>
<feature type="transmembrane region" description="Helical" evidence="10">
    <location>
        <begin position="126"/>
        <end position="146"/>
    </location>
</feature>
<dbReference type="SUPFAM" id="SSF55874">
    <property type="entry name" value="ATPase domain of HSP90 chaperone/DNA topoisomerase II/histidine kinase"/>
    <property type="match status" value="1"/>
</dbReference>
<organism evidence="12 13">
    <name type="scientific">Parvibium lacunae</name>
    <dbReference type="NCBI Taxonomy" id="1888893"/>
    <lineage>
        <taxon>Bacteria</taxon>
        <taxon>Pseudomonadati</taxon>
        <taxon>Pseudomonadota</taxon>
        <taxon>Betaproteobacteria</taxon>
        <taxon>Burkholderiales</taxon>
        <taxon>Alcaligenaceae</taxon>
        <taxon>Parvibium</taxon>
    </lineage>
</organism>
<dbReference type="PANTHER" id="PTHR43065:SF10">
    <property type="entry name" value="PEROXIDE STRESS-ACTIVATED HISTIDINE KINASE MAK3"/>
    <property type="match status" value="1"/>
</dbReference>
<dbReference type="InterPro" id="IPR036890">
    <property type="entry name" value="HATPase_C_sf"/>
</dbReference>
<keyword evidence="8" id="KW-0902">Two-component regulatory system</keyword>
<evidence type="ECO:0000256" key="3">
    <source>
        <dbReference type="ARBA" id="ARBA00022553"/>
    </source>
</evidence>
<dbReference type="Gene3D" id="3.30.565.10">
    <property type="entry name" value="Histidine kinase-like ATPase, C-terminal domain"/>
    <property type="match status" value="1"/>
</dbReference>
<keyword evidence="10" id="KW-1133">Transmembrane helix</keyword>
<dbReference type="PROSITE" id="PS50109">
    <property type="entry name" value="HIS_KIN"/>
    <property type="match status" value="1"/>
</dbReference>
<dbReference type="AlphaFoldDB" id="A0A368L4A4"/>
<gene>
    <name evidence="12" type="ORF">DU000_06270</name>
</gene>
<proteinExistence type="predicted"/>
<dbReference type="SMART" id="SM00387">
    <property type="entry name" value="HATPase_c"/>
    <property type="match status" value="1"/>
</dbReference>
<dbReference type="Gene3D" id="1.10.287.130">
    <property type="match status" value="1"/>
</dbReference>
<evidence type="ECO:0000256" key="6">
    <source>
        <dbReference type="ARBA" id="ARBA00022777"/>
    </source>
</evidence>
<dbReference type="SMART" id="SM00388">
    <property type="entry name" value="HisKA"/>
    <property type="match status" value="1"/>
</dbReference>
<dbReference type="InterPro" id="IPR003661">
    <property type="entry name" value="HisK_dim/P_dom"/>
</dbReference>
<evidence type="ECO:0000256" key="9">
    <source>
        <dbReference type="SAM" id="Coils"/>
    </source>
</evidence>
<keyword evidence="3" id="KW-0597">Phosphoprotein</keyword>
<dbReference type="InterPro" id="IPR005467">
    <property type="entry name" value="His_kinase_dom"/>
</dbReference>
<evidence type="ECO:0000256" key="4">
    <source>
        <dbReference type="ARBA" id="ARBA00022679"/>
    </source>
</evidence>
<keyword evidence="6" id="KW-0418">Kinase</keyword>
<dbReference type="RefSeq" id="WP_114402499.1">
    <property type="nucleotide sequence ID" value="NZ_QPGB01000002.1"/>
</dbReference>
<feature type="domain" description="Histidine kinase" evidence="11">
    <location>
        <begin position="230"/>
        <end position="445"/>
    </location>
</feature>
<feature type="transmembrane region" description="Helical" evidence="10">
    <location>
        <begin position="46"/>
        <end position="64"/>
    </location>
</feature>
<feature type="transmembrane region" description="Helical" evidence="10">
    <location>
        <begin position="76"/>
        <end position="95"/>
    </location>
</feature>
<dbReference type="InterPro" id="IPR004358">
    <property type="entry name" value="Sig_transdc_His_kin-like_C"/>
</dbReference>
<evidence type="ECO:0000256" key="5">
    <source>
        <dbReference type="ARBA" id="ARBA00022741"/>
    </source>
</evidence>
<dbReference type="GO" id="GO:0000155">
    <property type="term" value="F:phosphorelay sensor kinase activity"/>
    <property type="evidence" value="ECO:0007669"/>
    <property type="project" value="InterPro"/>
</dbReference>
<keyword evidence="7" id="KW-0067">ATP-binding</keyword>
<keyword evidence="9" id="KW-0175">Coiled coil</keyword>
<keyword evidence="5" id="KW-0547">Nucleotide-binding</keyword>
<name>A0A368L4A4_9BURK</name>
<sequence length="463" mass="51283">MQIASYDSEIREYRVSFSINCAYIGILLVLLGISLDFSLYREQMGTFAVWRCLTACGMVCFVVALKYSTRQHTPQLLTLGWLYLPQIMIACMIAVTEGYQSVYYAGLSLAIIASGTLPFQVWQSLVFGLLSLIAYVLACLYADNSLSFVGEFAVNTILLAFTTAVSSICAFFNERARIQLFALRAEVAEKNRVLQAANTELEKANKDLAEVKGQLLQQEKMAALGTLSAGLLHEINNPVNFSSMAISLALEDEKVQAIPTAKECLTDALEGLQRIQHIVGDLKTFAYRPQHVDIMSNYFYLERSVQSALRLMGHELKGIHVEQDMPNNVLVYGDETAVIGVLINLISNAVLAIRKAQREAPRLDIVGRYRGRQFELSVIDNGTGIAPANLSRIFEPFFTTREVGKGLGLGLSMSYSVIQQHGGALQVESEEGQWTRMYFDLRVVEDKASPDPSQANPMTLRAA</sequence>
<dbReference type="EMBL" id="QPGB01000002">
    <property type="protein sequence ID" value="RCS58416.1"/>
    <property type="molecule type" value="Genomic_DNA"/>
</dbReference>
<dbReference type="SUPFAM" id="SSF47384">
    <property type="entry name" value="Homodimeric domain of signal transducing histidine kinase"/>
    <property type="match status" value="1"/>
</dbReference>
<evidence type="ECO:0000256" key="10">
    <source>
        <dbReference type="SAM" id="Phobius"/>
    </source>
</evidence>
<evidence type="ECO:0000256" key="7">
    <source>
        <dbReference type="ARBA" id="ARBA00022840"/>
    </source>
</evidence>
<comment type="caution">
    <text evidence="12">The sequence shown here is derived from an EMBL/GenBank/DDBJ whole genome shotgun (WGS) entry which is preliminary data.</text>
</comment>
<keyword evidence="10" id="KW-0812">Transmembrane</keyword>
<evidence type="ECO:0000313" key="13">
    <source>
        <dbReference type="Proteomes" id="UP000252357"/>
    </source>
</evidence>
<feature type="transmembrane region" description="Helical" evidence="10">
    <location>
        <begin position="152"/>
        <end position="172"/>
    </location>
</feature>
<accession>A0A368L4A4</accession>
<feature type="transmembrane region" description="Helical" evidence="10">
    <location>
        <begin position="21"/>
        <end position="40"/>
    </location>
</feature>
<dbReference type="Pfam" id="PF00512">
    <property type="entry name" value="HisKA"/>
    <property type="match status" value="1"/>
</dbReference>
<keyword evidence="10" id="KW-0472">Membrane</keyword>
<dbReference type="PANTHER" id="PTHR43065">
    <property type="entry name" value="SENSOR HISTIDINE KINASE"/>
    <property type="match status" value="1"/>
</dbReference>